<dbReference type="EMBL" id="CZBU01000008">
    <property type="protein sequence ID" value="CUQ79303.1"/>
    <property type="molecule type" value="Genomic_DNA"/>
</dbReference>
<dbReference type="OMA" id="WKVYHNK"/>
<dbReference type="AlphaFoldDB" id="A0A175A6G7"/>
<evidence type="ECO:0000313" key="1">
    <source>
        <dbReference type="EMBL" id="CUQ79303.1"/>
    </source>
</evidence>
<gene>
    <name evidence="1" type="ORF">ERS852490_02967</name>
    <name evidence="2" type="ORF">ERS852492_02916</name>
</gene>
<name>A0A175A6G7_9FIRM</name>
<reference evidence="3 4" key="1">
    <citation type="submission" date="2015-09" db="EMBL/GenBank/DDBJ databases">
        <authorList>
            <consortium name="Pathogen Informatics"/>
        </authorList>
    </citation>
    <scope>NUCLEOTIDE SEQUENCE [LARGE SCALE GENOMIC DNA]</scope>
    <source>
        <strain evidence="1 3">2789STDY5834875</strain>
        <strain evidence="2 4">2789STDY5834878</strain>
    </source>
</reference>
<dbReference type="Pfam" id="PF12672">
    <property type="entry name" value="DUF3793"/>
    <property type="match status" value="1"/>
</dbReference>
<evidence type="ECO:0000313" key="3">
    <source>
        <dbReference type="Proteomes" id="UP000095621"/>
    </source>
</evidence>
<dbReference type="Proteomes" id="UP000095780">
    <property type="component" value="Unassembled WGS sequence"/>
</dbReference>
<proteinExistence type="predicted"/>
<evidence type="ECO:0000313" key="4">
    <source>
        <dbReference type="Proteomes" id="UP000095780"/>
    </source>
</evidence>
<dbReference type="EMBL" id="CZBV01000011">
    <property type="protein sequence ID" value="CUQ91561.1"/>
    <property type="molecule type" value="Genomic_DNA"/>
</dbReference>
<sequence>MVCTDVLGRIEREVIKECSPTLAGLKTGNLFNYRYDNISDFRKELASVNRKLNAKGVYVTFLKRNEKSALLYVFRPDRLEKDLSQPAVQNVLKTFGYTDYKVGASIKHLKQRVGENTCFPHEIGLFLSYPVEDVIQFIRQKGCNYKCCGVWKVYCDEAFSQKMFARYRKCTEVYLRVFDRGRSISALTV</sequence>
<accession>A0A175A6G7</accession>
<dbReference type="RefSeq" id="WP_012738819.1">
    <property type="nucleotide sequence ID" value="NZ_CABIXW010000011.1"/>
</dbReference>
<dbReference type="InterPro" id="IPR024523">
    <property type="entry name" value="DUF3793"/>
</dbReference>
<dbReference type="GeneID" id="41355327"/>
<dbReference type="Proteomes" id="UP000095621">
    <property type="component" value="Unassembled WGS sequence"/>
</dbReference>
<protein>
    <submittedName>
        <fullName evidence="2">Protein of uncharacterized function (DUF3793)</fullName>
    </submittedName>
</protein>
<organism evidence="2 4">
    <name type="scientific">Lachnospira eligens</name>
    <dbReference type="NCBI Taxonomy" id="39485"/>
    <lineage>
        <taxon>Bacteria</taxon>
        <taxon>Bacillati</taxon>
        <taxon>Bacillota</taxon>
        <taxon>Clostridia</taxon>
        <taxon>Lachnospirales</taxon>
        <taxon>Lachnospiraceae</taxon>
        <taxon>Lachnospira</taxon>
    </lineage>
</organism>
<evidence type="ECO:0000313" key="2">
    <source>
        <dbReference type="EMBL" id="CUQ91561.1"/>
    </source>
</evidence>